<dbReference type="GO" id="GO:0071949">
    <property type="term" value="F:FAD binding"/>
    <property type="evidence" value="ECO:0007669"/>
    <property type="project" value="InterPro"/>
</dbReference>
<evidence type="ECO:0000256" key="2">
    <source>
        <dbReference type="ARBA" id="ARBA00022630"/>
    </source>
</evidence>
<dbReference type="InterPro" id="IPR036188">
    <property type="entry name" value="FAD/NAD-bd_sf"/>
</dbReference>
<keyword evidence="3" id="KW-0274">FAD</keyword>
<dbReference type="Pfam" id="PF01494">
    <property type="entry name" value="FAD_binding_3"/>
    <property type="match status" value="2"/>
</dbReference>
<evidence type="ECO:0000259" key="6">
    <source>
        <dbReference type="Pfam" id="PF01494"/>
    </source>
</evidence>
<dbReference type="SUPFAM" id="SSF51905">
    <property type="entry name" value="FAD/NAD(P)-binding domain"/>
    <property type="match status" value="1"/>
</dbReference>
<evidence type="ECO:0000256" key="4">
    <source>
        <dbReference type="ARBA" id="ARBA00023002"/>
    </source>
</evidence>
<dbReference type="OrthoDB" id="16820at2759"/>
<evidence type="ECO:0000256" key="1">
    <source>
        <dbReference type="ARBA" id="ARBA00007992"/>
    </source>
</evidence>
<dbReference type="Gene3D" id="3.50.50.60">
    <property type="entry name" value="FAD/NAD(P)-binding domain"/>
    <property type="match status" value="1"/>
</dbReference>
<dbReference type="PRINTS" id="PR00420">
    <property type="entry name" value="RNGMNOXGNASE"/>
</dbReference>
<keyword evidence="8" id="KW-1185">Reference proteome</keyword>
<sequence length="405" mass="44209">MPLPTEPLKLDVLIIGCGIAGLTAAVACRLKGFNVKVLESSPEFAHVGAGLLISSNASRILCDFGLRDALDAVAIHMKRVIFLKHDDGTILSEQKYDGAEEKLGAPLWQIHRADLHDVLLGNARELGVEITMGAQVKSFDWDAPSALLEDGNVVKADVILAADGYRSRARAEMLGNFVEPHFSGNSAYRALIKRSEFVNDPKLAPLFDITNQTTYVWVGEGCHILAYPIRQGEYLNVVATQPAKHTKGPKYVVPIDPSEFLNHYAHWDPVLVAVLEKLPKENVLEWKLCDLEPMDSWLFPGGKIVLLGDASHAMLPSAAQGAGMGIEDGIAIAELLARAEKRSQIPLALKAFENLRLPRCTYIVNSGRENAKKWHKDDAKGGTVTDSMWDYDVKGAAQSISLEAA</sequence>
<dbReference type="AlphaFoldDB" id="A0A2J6QRU8"/>
<dbReference type="PANTHER" id="PTHR13789:SF147">
    <property type="entry name" value="PUTATIVE (AFU_ORTHOLOGUE AFUA_2G01950)-RELATED"/>
    <property type="match status" value="1"/>
</dbReference>
<comment type="similarity">
    <text evidence="1">Belongs to the paxM FAD-dependent monooxygenase family.</text>
</comment>
<keyword evidence="5" id="KW-0503">Monooxygenase</keyword>
<protein>
    <submittedName>
        <fullName evidence="7">FAD/NAD(P)-binding domain-containing protein</fullName>
    </submittedName>
</protein>
<feature type="domain" description="FAD-binding" evidence="6">
    <location>
        <begin position="10"/>
        <end position="173"/>
    </location>
</feature>
<dbReference type="GO" id="GO:0004497">
    <property type="term" value="F:monooxygenase activity"/>
    <property type="evidence" value="ECO:0007669"/>
    <property type="project" value="UniProtKB-KW"/>
</dbReference>
<keyword evidence="4" id="KW-0560">Oxidoreductase</keyword>
<dbReference type="SUPFAM" id="SSF54373">
    <property type="entry name" value="FAD-linked reductases, C-terminal domain"/>
    <property type="match status" value="1"/>
</dbReference>
<evidence type="ECO:0000256" key="3">
    <source>
        <dbReference type="ARBA" id="ARBA00022827"/>
    </source>
</evidence>
<organism evidence="7 8">
    <name type="scientific">Hyaloscypha variabilis (strain UAMH 11265 / GT02V1 / F)</name>
    <name type="common">Meliniomyces variabilis</name>
    <dbReference type="NCBI Taxonomy" id="1149755"/>
    <lineage>
        <taxon>Eukaryota</taxon>
        <taxon>Fungi</taxon>
        <taxon>Dikarya</taxon>
        <taxon>Ascomycota</taxon>
        <taxon>Pezizomycotina</taxon>
        <taxon>Leotiomycetes</taxon>
        <taxon>Helotiales</taxon>
        <taxon>Hyaloscyphaceae</taxon>
        <taxon>Hyaloscypha</taxon>
        <taxon>Hyaloscypha variabilis</taxon>
    </lineage>
</organism>
<name>A0A2J6QRU8_HYAVF</name>
<evidence type="ECO:0000256" key="5">
    <source>
        <dbReference type="ARBA" id="ARBA00023033"/>
    </source>
</evidence>
<keyword evidence="2" id="KW-0285">Flavoprotein</keyword>
<feature type="domain" description="FAD-binding" evidence="6">
    <location>
        <begin position="302"/>
        <end position="363"/>
    </location>
</feature>
<proteinExistence type="inferred from homology"/>
<dbReference type="EMBL" id="KZ613979">
    <property type="protein sequence ID" value="PMD28980.1"/>
    <property type="molecule type" value="Genomic_DNA"/>
</dbReference>
<evidence type="ECO:0000313" key="8">
    <source>
        <dbReference type="Proteomes" id="UP000235786"/>
    </source>
</evidence>
<dbReference type="InterPro" id="IPR002938">
    <property type="entry name" value="FAD-bd"/>
</dbReference>
<dbReference type="InterPro" id="IPR050493">
    <property type="entry name" value="FAD-dep_Monooxygenase_BioMet"/>
</dbReference>
<gene>
    <name evidence="7" type="ORF">L207DRAFT_475778</name>
</gene>
<dbReference type="Proteomes" id="UP000235786">
    <property type="component" value="Unassembled WGS sequence"/>
</dbReference>
<accession>A0A2J6QRU8</accession>
<dbReference type="STRING" id="1149755.A0A2J6QRU8"/>
<evidence type="ECO:0000313" key="7">
    <source>
        <dbReference type="EMBL" id="PMD28980.1"/>
    </source>
</evidence>
<dbReference type="PANTHER" id="PTHR13789">
    <property type="entry name" value="MONOOXYGENASE"/>
    <property type="match status" value="1"/>
</dbReference>
<reference evidence="7 8" key="1">
    <citation type="submission" date="2016-04" db="EMBL/GenBank/DDBJ databases">
        <title>A degradative enzymes factory behind the ericoid mycorrhizal symbiosis.</title>
        <authorList>
            <consortium name="DOE Joint Genome Institute"/>
            <person name="Martino E."/>
            <person name="Morin E."/>
            <person name="Grelet G."/>
            <person name="Kuo A."/>
            <person name="Kohler A."/>
            <person name="Daghino S."/>
            <person name="Barry K."/>
            <person name="Choi C."/>
            <person name="Cichocki N."/>
            <person name="Clum A."/>
            <person name="Copeland A."/>
            <person name="Hainaut M."/>
            <person name="Haridas S."/>
            <person name="Labutti K."/>
            <person name="Lindquist E."/>
            <person name="Lipzen A."/>
            <person name="Khouja H.-R."/>
            <person name="Murat C."/>
            <person name="Ohm R."/>
            <person name="Olson A."/>
            <person name="Spatafora J."/>
            <person name="Veneault-Fourrey C."/>
            <person name="Henrissat B."/>
            <person name="Grigoriev I."/>
            <person name="Martin F."/>
            <person name="Perotto S."/>
        </authorList>
    </citation>
    <scope>NUCLEOTIDE SEQUENCE [LARGE SCALE GENOMIC DNA]</scope>
    <source>
        <strain evidence="7 8">F</strain>
    </source>
</reference>